<dbReference type="GO" id="GO:0004065">
    <property type="term" value="F:arylsulfatase activity"/>
    <property type="evidence" value="ECO:0007669"/>
    <property type="project" value="UniProtKB-EC"/>
</dbReference>
<dbReference type="PANTHER" id="PTHR42693">
    <property type="entry name" value="ARYLSULFATASE FAMILY MEMBER"/>
    <property type="match status" value="1"/>
</dbReference>
<keyword evidence="2" id="KW-0479">Metal-binding</keyword>
<protein>
    <submittedName>
        <fullName evidence="7">Arylsulfatase</fullName>
        <ecNumber evidence="7">3.1.6.1</ecNumber>
    </submittedName>
</protein>
<dbReference type="InterPro" id="IPR000917">
    <property type="entry name" value="Sulfatase_N"/>
</dbReference>
<keyword evidence="8" id="KW-1185">Reference proteome</keyword>
<dbReference type="Pfam" id="PF00884">
    <property type="entry name" value="Sulfatase"/>
    <property type="match status" value="1"/>
</dbReference>
<evidence type="ECO:0000259" key="6">
    <source>
        <dbReference type="Pfam" id="PF00884"/>
    </source>
</evidence>
<comment type="caution">
    <text evidence="7">The sequence shown here is derived from an EMBL/GenBank/DDBJ whole genome shotgun (WGS) entry which is preliminary data.</text>
</comment>
<dbReference type="PROSITE" id="PS00523">
    <property type="entry name" value="SULFATASE_1"/>
    <property type="match status" value="1"/>
</dbReference>
<dbReference type="PANTHER" id="PTHR42693:SF53">
    <property type="entry name" value="ENDO-4-O-SULFATASE"/>
    <property type="match status" value="1"/>
</dbReference>
<evidence type="ECO:0000256" key="2">
    <source>
        <dbReference type="ARBA" id="ARBA00022723"/>
    </source>
</evidence>
<keyword evidence="3 7" id="KW-0378">Hydrolase</keyword>
<dbReference type="AlphaFoldDB" id="A0A5C6DTG6"/>
<evidence type="ECO:0000256" key="3">
    <source>
        <dbReference type="ARBA" id="ARBA00022801"/>
    </source>
</evidence>
<feature type="region of interest" description="Disordered" evidence="5">
    <location>
        <begin position="482"/>
        <end position="501"/>
    </location>
</feature>
<evidence type="ECO:0000256" key="4">
    <source>
        <dbReference type="ARBA" id="ARBA00022837"/>
    </source>
</evidence>
<dbReference type="Gene3D" id="3.40.720.10">
    <property type="entry name" value="Alkaline Phosphatase, subunit A"/>
    <property type="match status" value="1"/>
</dbReference>
<dbReference type="InterPro" id="IPR017850">
    <property type="entry name" value="Alkaline_phosphatase_core_sf"/>
</dbReference>
<evidence type="ECO:0000256" key="5">
    <source>
        <dbReference type="SAM" id="MobiDB-lite"/>
    </source>
</evidence>
<sequence>MIQCLAKSTRVFGMLGCRREFPRHLLHRINTLAISACTALFAQTLYTPTLQAESSDRPNFVLILTDDQGYADLSCFGGNHVVTPNIDRMAKEGARLTSFYAAAPLCTPSRAALMTGCYPKRIDMDVGSSLEVELPNVPEGKLFPVALAGDGKGLNPKELTIAEVAQSVGYKTGMFGKWHLGDQLEFLPTRQGFEEFFGLPYSHDIYPMHPRQKFFNFPPLPLLEGERVIEQNPNADYLTRRITERAVGFIREHKDEKFFLYVAHPIPHGPLAASPEIKEAYASIASTDKTKAGIYSTAIFEIDWSVGEILKTLKETGIDENTVVLFTSDNGPAGRNGSAKPLSGGKGKTLEGGMRVPAVIRWPNVIPAGSDTDELLTAMDVLPTFANLSGAALPDDLVMDGKDMMPTLFHGTESPHEYFYYVHWGELEGGRWMSWKLRIIEGETALYNLDDDIAEQKNLAASHPEIVTQLKSAMQAFEKEMKEEARPAGYVKNPRPLTEKD</sequence>
<dbReference type="Proteomes" id="UP000315471">
    <property type="component" value="Unassembled WGS sequence"/>
</dbReference>
<name>A0A5C6DTG6_9BACT</name>
<dbReference type="CDD" id="cd16026">
    <property type="entry name" value="GALNS_like"/>
    <property type="match status" value="1"/>
</dbReference>
<dbReference type="GO" id="GO:0046872">
    <property type="term" value="F:metal ion binding"/>
    <property type="evidence" value="ECO:0007669"/>
    <property type="project" value="UniProtKB-KW"/>
</dbReference>
<reference evidence="7 8" key="1">
    <citation type="submission" date="2019-02" db="EMBL/GenBank/DDBJ databases">
        <title>Deep-cultivation of Planctomycetes and their phenomic and genomic characterization uncovers novel biology.</title>
        <authorList>
            <person name="Wiegand S."/>
            <person name="Jogler M."/>
            <person name="Boedeker C."/>
            <person name="Pinto D."/>
            <person name="Vollmers J."/>
            <person name="Rivas-Marin E."/>
            <person name="Kohn T."/>
            <person name="Peeters S.H."/>
            <person name="Heuer A."/>
            <person name="Rast P."/>
            <person name="Oberbeckmann S."/>
            <person name="Bunk B."/>
            <person name="Jeske O."/>
            <person name="Meyerdierks A."/>
            <person name="Storesund J.E."/>
            <person name="Kallscheuer N."/>
            <person name="Luecker S."/>
            <person name="Lage O.M."/>
            <person name="Pohl T."/>
            <person name="Merkel B.J."/>
            <person name="Hornburger P."/>
            <person name="Mueller R.-W."/>
            <person name="Bruemmer F."/>
            <person name="Labrenz M."/>
            <person name="Spormann A.M."/>
            <person name="Op Den Camp H."/>
            <person name="Overmann J."/>
            <person name="Amann R."/>
            <person name="Jetten M.S.M."/>
            <person name="Mascher T."/>
            <person name="Medema M.H."/>
            <person name="Devos D.P."/>
            <person name="Kaster A.-K."/>
            <person name="Ovreas L."/>
            <person name="Rohde M."/>
            <person name="Galperin M.Y."/>
            <person name="Jogler C."/>
        </authorList>
    </citation>
    <scope>NUCLEOTIDE SEQUENCE [LARGE SCALE GENOMIC DNA]</scope>
    <source>
        <strain evidence="7 8">Q31b</strain>
    </source>
</reference>
<keyword evidence="4" id="KW-0106">Calcium</keyword>
<dbReference type="SUPFAM" id="SSF53649">
    <property type="entry name" value="Alkaline phosphatase-like"/>
    <property type="match status" value="1"/>
</dbReference>
<evidence type="ECO:0000313" key="7">
    <source>
        <dbReference type="EMBL" id="TWU39972.1"/>
    </source>
</evidence>
<dbReference type="Gene3D" id="3.30.1120.10">
    <property type="match status" value="1"/>
</dbReference>
<gene>
    <name evidence="7" type="primary">atsA_27</name>
    <name evidence="7" type="ORF">Q31b_32880</name>
</gene>
<dbReference type="EMBL" id="SJPY01000005">
    <property type="protein sequence ID" value="TWU39972.1"/>
    <property type="molecule type" value="Genomic_DNA"/>
</dbReference>
<dbReference type="EC" id="3.1.6.1" evidence="7"/>
<dbReference type="InterPro" id="IPR050738">
    <property type="entry name" value="Sulfatase"/>
</dbReference>
<comment type="similarity">
    <text evidence="1">Belongs to the sulfatase family.</text>
</comment>
<evidence type="ECO:0000256" key="1">
    <source>
        <dbReference type="ARBA" id="ARBA00008779"/>
    </source>
</evidence>
<organism evidence="7 8">
    <name type="scientific">Novipirellula aureliae</name>
    <dbReference type="NCBI Taxonomy" id="2527966"/>
    <lineage>
        <taxon>Bacteria</taxon>
        <taxon>Pseudomonadati</taxon>
        <taxon>Planctomycetota</taxon>
        <taxon>Planctomycetia</taxon>
        <taxon>Pirellulales</taxon>
        <taxon>Pirellulaceae</taxon>
        <taxon>Novipirellula</taxon>
    </lineage>
</organism>
<evidence type="ECO:0000313" key="8">
    <source>
        <dbReference type="Proteomes" id="UP000315471"/>
    </source>
</evidence>
<proteinExistence type="inferred from homology"/>
<dbReference type="InterPro" id="IPR024607">
    <property type="entry name" value="Sulfatase_CS"/>
</dbReference>
<accession>A0A5C6DTG6</accession>
<feature type="domain" description="Sulfatase N-terminal" evidence="6">
    <location>
        <begin position="58"/>
        <end position="390"/>
    </location>
</feature>